<reference evidence="3 4" key="1">
    <citation type="journal article" date="2015" name="Genome Biol. Evol.">
        <title>The genome of winter moth (Operophtera brumata) provides a genomic perspective on sexual dimorphism and phenology.</title>
        <authorList>
            <person name="Derks M.F."/>
            <person name="Smit S."/>
            <person name="Salis L."/>
            <person name="Schijlen E."/>
            <person name="Bossers A."/>
            <person name="Mateman C."/>
            <person name="Pijl A.S."/>
            <person name="de Ridder D."/>
            <person name="Groenen M.A."/>
            <person name="Visser M.E."/>
            <person name="Megens H.J."/>
        </authorList>
    </citation>
    <scope>NUCLEOTIDE SEQUENCE [LARGE SCALE GENOMIC DNA]</scope>
    <source>
        <strain evidence="3">WM2013NL</strain>
        <tissue evidence="3">Head and thorax</tissue>
    </source>
</reference>
<comment type="caution">
    <text evidence="3">The sequence shown here is derived from an EMBL/GenBank/DDBJ whole genome shotgun (WGS) entry which is preliminary data.</text>
</comment>
<organism evidence="3 4">
    <name type="scientific">Operophtera brumata</name>
    <name type="common">Winter moth</name>
    <name type="synonym">Phalaena brumata</name>
    <dbReference type="NCBI Taxonomy" id="104452"/>
    <lineage>
        <taxon>Eukaryota</taxon>
        <taxon>Metazoa</taxon>
        <taxon>Ecdysozoa</taxon>
        <taxon>Arthropoda</taxon>
        <taxon>Hexapoda</taxon>
        <taxon>Insecta</taxon>
        <taxon>Pterygota</taxon>
        <taxon>Neoptera</taxon>
        <taxon>Endopterygota</taxon>
        <taxon>Lepidoptera</taxon>
        <taxon>Glossata</taxon>
        <taxon>Ditrysia</taxon>
        <taxon>Geometroidea</taxon>
        <taxon>Geometridae</taxon>
        <taxon>Larentiinae</taxon>
        <taxon>Operophtera</taxon>
    </lineage>
</organism>
<name>A0A0L7KMS2_OPEBR</name>
<dbReference type="PROSITE" id="PS50017">
    <property type="entry name" value="DEATH_DOMAIN"/>
    <property type="match status" value="1"/>
</dbReference>
<evidence type="ECO:0000259" key="2">
    <source>
        <dbReference type="PROSITE" id="PS50168"/>
    </source>
</evidence>
<dbReference type="Pfam" id="PF01335">
    <property type="entry name" value="DED"/>
    <property type="match status" value="1"/>
</dbReference>
<gene>
    <name evidence="3" type="ORF">OBRU01_24354</name>
</gene>
<feature type="domain" description="Death" evidence="1">
    <location>
        <begin position="132"/>
        <end position="190"/>
    </location>
</feature>
<dbReference type="AlphaFoldDB" id="A0A0L7KMS2"/>
<dbReference type="EMBL" id="JTDY01008809">
    <property type="protein sequence ID" value="KOB64386.1"/>
    <property type="molecule type" value="Genomic_DNA"/>
</dbReference>
<dbReference type="Pfam" id="PF00531">
    <property type="entry name" value="Death"/>
    <property type="match status" value="1"/>
</dbReference>
<dbReference type="Proteomes" id="UP000037510">
    <property type="component" value="Unassembled WGS sequence"/>
</dbReference>
<dbReference type="GO" id="GO:0007165">
    <property type="term" value="P:signal transduction"/>
    <property type="evidence" value="ECO:0007669"/>
    <property type="project" value="InterPro"/>
</dbReference>
<sequence length="190" mass="22056">MTLSDFSQLKQQVVRTIVNSDSHSHLLQSLKEVFRESINSVRRFEKISTIGQLLNVLELRGLLSEDNVEPLKDIARKTDSSELLHKVNKYEDSHVPRDYGNYYGVSEKGNKTLLSETINSSPFESGMSKRKKDRMTRTVVEEIGSFWRDLARSLKIRECKIDEIDHNHRTLATKALKMMELFEERADQKK</sequence>
<feature type="non-terminal residue" evidence="3">
    <location>
        <position position="190"/>
    </location>
</feature>
<dbReference type="InterPro" id="IPR000488">
    <property type="entry name" value="Death_dom"/>
</dbReference>
<dbReference type="InterPro" id="IPR001875">
    <property type="entry name" value="DED_dom"/>
</dbReference>
<evidence type="ECO:0000313" key="4">
    <source>
        <dbReference type="Proteomes" id="UP000037510"/>
    </source>
</evidence>
<accession>A0A0L7KMS2</accession>
<evidence type="ECO:0000259" key="1">
    <source>
        <dbReference type="PROSITE" id="PS50017"/>
    </source>
</evidence>
<dbReference type="STRING" id="104452.A0A0L7KMS2"/>
<dbReference type="InterPro" id="IPR011029">
    <property type="entry name" value="DEATH-like_dom_sf"/>
</dbReference>
<evidence type="ECO:0000313" key="3">
    <source>
        <dbReference type="EMBL" id="KOB64386.1"/>
    </source>
</evidence>
<dbReference type="GO" id="GO:0042981">
    <property type="term" value="P:regulation of apoptotic process"/>
    <property type="evidence" value="ECO:0007669"/>
    <property type="project" value="InterPro"/>
</dbReference>
<feature type="domain" description="DED" evidence="2">
    <location>
        <begin position="5"/>
        <end position="89"/>
    </location>
</feature>
<proteinExistence type="predicted"/>
<dbReference type="CDD" id="cd01670">
    <property type="entry name" value="Death"/>
    <property type="match status" value="1"/>
</dbReference>
<dbReference type="Gene3D" id="1.10.533.10">
    <property type="entry name" value="Death Domain, Fas"/>
    <property type="match status" value="2"/>
</dbReference>
<dbReference type="SUPFAM" id="SSF47986">
    <property type="entry name" value="DEATH domain"/>
    <property type="match status" value="1"/>
</dbReference>
<dbReference type="PROSITE" id="PS50168">
    <property type="entry name" value="DED"/>
    <property type="match status" value="1"/>
</dbReference>
<protein>
    <submittedName>
        <fullName evidence="3">Fadd</fullName>
    </submittedName>
</protein>
<keyword evidence="4" id="KW-1185">Reference proteome</keyword>